<evidence type="ECO:0000313" key="11">
    <source>
        <dbReference type="Proteomes" id="UP000006902"/>
    </source>
</evidence>
<feature type="region of interest" description="Disordered" evidence="8">
    <location>
        <begin position="27"/>
        <end position="97"/>
    </location>
</feature>
<dbReference type="GO" id="GO:0005886">
    <property type="term" value="C:plasma membrane"/>
    <property type="evidence" value="ECO:0007669"/>
    <property type="project" value="UniProtKB-SubCell"/>
</dbReference>
<keyword evidence="4" id="KW-0677">Repeat</keyword>
<dbReference type="NCBIfam" id="NF033817">
    <property type="entry name" value="Mplas_variab_LP"/>
    <property type="match status" value="1"/>
</dbReference>
<evidence type="ECO:0000256" key="2">
    <source>
        <dbReference type="ARBA" id="ARBA00022475"/>
    </source>
</evidence>
<keyword evidence="3 9" id="KW-0732">Signal</keyword>
<feature type="compositionally biased region" description="Basic and acidic residues" evidence="8">
    <location>
        <begin position="78"/>
        <end position="90"/>
    </location>
</feature>
<dbReference type="Proteomes" id="UP000006902">
    <property type="component" value="Chromosome"/>
</dbReference>
<keyword evidence="5" id="KW-0472">Membrane</keyword>
<sequence>MRKTKLLLLTSLSPIISLPFVAAKCNTDAKPEDMNKNKSEKDKMTSELKNSNESTNNDKNNNTKSKKEKSNTESVTKTSEKDIKSEKITESEMSDMPMKKAIKSEADKRPVNNVDASGHDIGRWYDKVHEEDLTNFKNEFQKILKDIETQITKNAKDESTQKQLKSQFNLLKSKLEKKLDTASTWDHIDEIVDEIDAVIRKV</sequence>
<evidence type="ECO:0000256" key="9">
    <source>
        <dbReference type="SAM" id="SignalP"/>
    </source>
</evidence>
<evidence type="ECO:0000256" key="8">
    <source>
        <dbReference type="SAM" id="MobiDB-lite"/>
    </source>
</evidence>
<evidence type="ECO:0000256" key="5">
    <source>
        <dbReference type="ARBA" id="ARBA00023136"/>
    </source>
</evidence>
<evidence type="ECO:0000313" key="10">
    <source>
        <dbReference type="EMBL" id="CBH40477.1"/>
    </source>
</evidence>
<feature type="signal peptide" evidence="9">
    <location>
        <begin position="1"/>
        <end position="22"/>
    </location>
</feature>
<evidence type="ECO:0000256" key="4">
    <source>
        <dbReference type="ARBA" id="ARBA00022737"/>
    </source>
</evidence>
<gene>
    <name evidence="10" type="ordered locus">MAGa2620</name>
</gene>
<accession>D3VQ83</accession>
<dbReference type="KEGG" id="mal:MAGa2620"/>
<dbReference type="OrthoDB" id="9951206at2"/>
<feature type="compositionally biased region" description="Low complexity" evidence="8">
    <location>
        <begin position="49"/>
        <end position="63"/>
    </location>
</feature>
<feature type="chain" id="PRO_5003051594" description="Variable surface lipoprotein" evidence="9">
    <location>
        <begin position="23"/>
        <end position="202"/>
    </location>
</feature>
<evidence type="ECO:0000256" key="1">
    <source>
        <dbReference type="ARBA" id="ARBA00004193"/>
    </source>
</evidence>
<dbReference type="AlphaFoldDB" id="D3VQ83"/>
<evidence type="ECO:0000256" key="6">
    <source>
        <dbReference type="ARBA" id="ARBA00023139"/>
    </source>
</evidence>
<keyword evidence="7" id="KW-0449">Lipoprotein</keyword>
<dbReference type="EMBL" id="FP671138">
    <property type="protein sequence ID" value="CBH40477.1"/>
    <property type="molecule type" value="Genomic_DNA"/>
</dbReference>
<keyword evidence="2" id="KW-1003">Cell membrane</keyword>
<name>D3VQ83_MYCAA</name>
<dbReference type="eggNOG" id="ENOG5031ZGK">
    <property type="taxonomic scope" value="Bacteria"/>
</dbReference>
<feature type="compositionally biased region" description="Basic and acidic residues" evidence="8">
    <location>
        <begin position="27"/>
        <end position="46"/>
    </location>
</feature>
<evidence type="ECO:0000256" key="3">
    <source>
        <dbReference type="ARBA" id="ARBA00022729"/>
    </source>
</evidence>
<dbReference type="InterPro" id="IPR049890">
    <property type="entry name" value="VlpA-F-like_signal"/>
</dbReference>
<evidence type="ECO:0008006" key="12">
    <source>
        <dbReference type="Google" id="ProtNLM"/>
    </source>
</evidence>
<proteinExistence type="predicted"/>
<protein>
    <recommendedName>
        <fullName evidence="12">Variable surface lipoprotein</fullName>
    </recommendedName>
</protein>
<keyword evidence="6" id="KW-0564">Palmitate</keyword>
<reference evidence="11" key="1">
    <citation type="journal article" date="2010" name="BMC Genomics">
        <title>Comparative genomic and proteomic analyses of two Mycoplasma agalactiae strains: clues to the macro- and micro-events that are shaping mycoplasma diversity.</title>
        <authorList>
            <person name="Nouvel L.X."/>
            <person name="Sirand-Pugnet P."/>
            <person name="Marenda M.S."/>
            <person name="Sagne E."/>
            <person name="Barbe V."/>
            <person name="Mangenot S."/>
            <person name="Schenowitz C."/>
            <person name="Jacob D."/>
            <person name="Barre A."/>
            <person name="Claverol S."/>
            <person name="Blanchard A."/>
            <person name="Citti C."/>
        </authorList>
    </citation>
    <scope>NUCLEOTIDE SEQUENCE [LARGE SCALE GENOMIC DNA]</scope>
    <source>
        <strain evidence="11">5632</strain>
    </source>
</reference>
<organism evidence="10 11">
    <name type="scientific">Mycoplasmopsis agalactiae</name>
    <name type="common">Mycoplasma agalactiae</name>
    <dbReference type="NCBI Taxonomy" id="2110"/>
    <lineage>
        <taxon>Bacteria</taxon>
        <taxon>Bacillati</taxon>
        <taxon>Mycoplasmatota</taxon>
        <taxon>Mycoplasmoidales</taxon>
        <taxon>Metamycoplasmataceae</taxon>
        <taxon>Mycoplasmopsis</taxon>
    </lineage>
</organism>
<evidence type="ECO:0000256" key="7">
    <source>
        <dbReference type="ARBA" id="ARBA00023288"/>
    </source>
</evidence>
<comment type="subcellular location">
    <subcellularLocation>
        <location evidence="1">Cell membrane</location>
        <topology evidence="1">Lipid-anchor</topology>
    </subcellularLocation>
</comment>